<reference evidence="5 6" key="1">
    <citation type="journal article" date="2015" name="Appl. Microbiol. Biotechnol.">
        <title>The consequence of an additional NADH dehydrogenase paralog on the growth of Gluconobacter oxydans DSM3504.</title>
        <authorList>
            <person name="Kostner D."/>
            <person name="Luchterhand B."/>
            <person name="Junker A."/>
            <person name="Volland S."/>
            <person name="Daniel R."/>
            <person name="Buchs J."/>
            <person name="Liebl W."/>
            <person name="Ehrenreich A."/>
        </authorList>
    </citation>
    <scope>NUCLEOTIDE SEQUENCE [LARGE SCALE GENOMIC DNA]</scope>
    <source>
        <strain evidence="5">DSM 3504</strain>
    </source>
</reference>
<dbReference type="Gene3D" id="3.30.1450.10">
    <property type="match status" value="1"/>
</dbReference>
<sequence>MNNASSPTPQSRTRLLRRFAQAGVACVPLLLGGCSFFSPIPEPRGSLIEKTDYAQLVPGTSTRTDVLDLLGSPTAHATFDDNTWIYVSMITSPTPLTFPSVKKQQVVVLNFDNGGVLRKMDTLNKKNAMYVGMVGAKTPTPGTSSSILQELLGNVGRYNPMSGMSSQFGGSTGPMGGQGTGNGGAGNTLP</sequence>
<evidence type="ECO:0000256" key="1">
    <source>
        <dbReference type="ARBA" id="ARBA00022729"/>
    </source>
</evidence>
<evidence type="ECO:0000313" key="5">
    <source>
        <dbReference type="EMBL" id="AHK70052.1"/>
    </source>
</evidence>
<name>A0A067Z1Z3_GLUOY</name>
<feature type="compositionally biased region" description="Gly residues" evidence="3">
    <location>
        <begin position="170"/>
        <end position="190"/>
    </location>
</feature>
<feature type="region of interest" description="Disordered" evidence="3">
    <location>
        <begin position="162"/>
        <end position="190"/>
    </location>
</feature>
<dbReference type="AlphaFoldDB" id="A0A067Z1Z3"/>
<proteinExistence type="predicted"/>
<evidence type="ECO:0000256" key="2">
    <source>
        <dbReference type="ARBA" id="ARBA00023136"/>
    </source>
</evidence>
<evidence type="ECO:0000313" key="6">
    <source>
        <dbReference type="Proteomes" id="UP000031656"/>
    </source>
</evidence>
<dbReference type="Proteomes" id="UP000031656">
    <property type="component" value="Chromosome"/>
</dbReference>
<dbReference type="Pfam" id="PF04355">
    <property type="entry name" value="BamE"/>
    <property type="match status" value="1"/>
</dbReference>
<gene>
    <name evidence="5" type="ORF">GLS_c01220</name>
</gene>
<keyword evidence="2" id="KW-0472">Membrane</keyword>
<dbReference type="HOGENOM" id="CLU_104933_0_2_5"/>
<protein>
    <recommendedName>
        <fullName evidence="4">Outer membrane protein assembly factor BamE domain-containing protein</fullName>
    </recommendedName>
</protein>
<dbReference type="RefSeq" id="WP_041110521.1">
    <property type="nucleotide sequence ID" value="NZ_CP004373.1"/>
</dbReference>
<dbReference type="GeneID" id="56904370"/>
<keyword evidence="1" id="KW-0732">Signal</keyword>
<evidence type="ECO:0000259" key="4">
    <source>
        <dbReference type="Pfam" id="PF04355"/>
    </source>
</evidence>
<feature type="domain" description="Outer membrane protein assembly factor BamE" evidence="4">
    <location>
        <begin position="45"/>
        <end position="119"/>
    </location>
</feature>
<dbReference type="EMBL" id="CP004373">
    <property type="protein sequence ID" value="AHK70052.1"/>
    <property type="molecule type" value="Genomic_DNA"/>
</dbReference>
<accession>A0A067Z1Z3</accession>
<dbReference type="KEGG" id="goy:GLS_c01220"/>
<dbReference type="InterPro" id="IPR007450">
    <property type="entry name" value="BamE_dom"/>
</dbReference>
<dbReference type="InterPro" id="IPR037873">
    <property type="entry name" value="BamE-like"/>
</dbReference>
<evidence type="ECO:0000256" key="3">
    <source>
        <dbReference type="SAM" id="MobiDB-lite"/>
    </source>
</evidence>
<organism evidence="5 6">
    <name type="scientific">Gluconobacter oxydans DSM 3504</name>
    <dbReference type="NCBI Taxonomy" id="1288313"/>
    <lineage>
        <taxon>Bacteria</taxon>
        <taxon>Pseudomonadati</taxon>
        <taxon>Pseudomonadota</taxon>
        <taxon>Alphaproteobacteria</taxon>
        <taxon>Acetobacterales</taxon>
        <taxon>Acetobacteraceae</taxon>
        <taxon>Gluconobacter</taxon>
    </lineage>
</organism>
<dbReference type="GO" id="GO:0019867">
    <property type="term" value="C:outer membrane"/>
    <property type="evidence" value="ECO:0007669"/>
    <property type="project" value="InterPro"/>
</dbReference>